<proteinExistence type="predicted"/>
<dbReference type="InterPro" id="IPR006175">
    <property type="entry name" value="YjgF/YER057c/UK114"/>
</dbReference>
<accession>Q5AQU2</accession>
<sequence>MSHLQYFSYPGVGERNRQKFKYSQAVRIGDRIECAGQGGWNRETGEFYKETNAQIDQAFANVEANLKHAGGEGWSQVFRVNSYHVPINNEALEAMVRNFRKYMPNHEPIWTCVGSPATLGSVRVITTVTPSGSPQLLKGLHTSNGHSFRFGVYEHIVHSMTAPKINVTGIPTQARGGNKGTPTPHEVYISAC</sequence>
<dbReference type="HOGENOM" id="CLU_1415144_0_0_1"/>
<dbReference type="RefSeq" id="XP_682607.1">
    <property type="nucleotide sequence ID" value="XM_677515.1"/>
</dbReference>
<dbReference type="PANTHER" id="PTHR11803">
    <property type="entry name" value="2-IMINOBUTANOATE/2-IMINOPROPANOATE DEAMINASE RIDA"/>
    <property type="match status" value="1"/>
</dbReference>
<reference evidence="2" key="2">
    <citation type="journal article" date="2009" name="Fungal Genet. Biol.">
        <title>The 2008 update of the Aspergillus nidulans genome annotation: a community effort.</title>
        <authorList>
            <person name="Wortman J.R."/>
            <person name="Gilsenan J.M."/>
            <person name="Joardar V."/>
            <person name="Deegan J."/>
            <person name="Clutterbuck J."/>
            <person name="Andersen M.R."/>
            <person name="Archer D."/>
            <person name="Bencina M."/>
            <person name="Braus G."/>
            <person name="Coutinho P."/>
            <person name="von Dohren H."/>
            <person name="Doonan J."/>
            <person name="Driessen A.J."/>
            <person name="Durek P."/>
            <person name="Espeso E."/>
            <person name="Fekete E."/>
            <person name="Flipphi M."/>
            <person name="Estrada C.G."/>
            <person name="Geysens S."/>
            <person name="Goldman G."/>
            <person name="de Groot P.W."/>
            <person name="Hansen K."/>
            <person name="Harris S.D."/>
            <person name="Heinekamp T."/>
            <person name="Helmstaedt K."/>
            <person name="Henrissat B."/>
            <person name="Hofmann G."/>
            <person name="Homan T."/>
            <person name="Horio T."/>
            <person name="Horiuchi H."/>
            <person name="James S."/>
            <person name="Jones M."/>
            <person name="Karaffa L."/>
            <person name="Karanyi Z."/>
            <person name="Kato M."/>
            <person name="Keller N."/>
            <person name="Kelly D.E."/>
            <person name="Kiel J.A."/>
            <person name="Kim J.M."/>
            <person name="van der Klei I.J."/>
            <person name="Klis F.M."/>
            <person name="Kovalchuk A."/>
            <person name="Krasevec N."/>
            <person name="Kubicek C.P."/>
            <person name="Liu B."/>
            <person name="Maccabe A."/>
            <person name="Meyer V."/>
            <person name="Mirabito P."/>
            <person name="Miskei M."/>
            <person name="Mos M."/>
            <person name="Mullins J."/>
            <person name="Nelson D.R."/>
            <person name="Nielsen J."/>
            <person name="Oakley B.R."/>
            <person name="Osmani S.A."/>
            <person name="Pakula T."/>
            <person name="Paszewski A."/>
            <person name="Paulsen I."/>
            <person name="Pilsyk S."/>
            <person name="Pocsi I."/>
            <person name="Punt P.J."/>
            <person name="Ram A.F."/>
            <person name="Ren Q."/>
            <person name="Robellet X."/>
            <person name="Robson G."/>
            <person name="Seiboth B."/>
            <person name="van Solingen P."/>
            <person name="Specht T."/>
            <person name="Sun J."/>
            <person name="Taheri-Talesh N."/>
            <person name="Takeshita N."/>
            <person name="Ussery D."/>
            <person name="vanKuyk P.A."/>
            <person name="Visser H."/>
            <person name="van de Vondervoort P.J."/>
            <person name="de Vries R.P."/>
            <person name="Walton J."/>
            <person name="Xiang X."/>
            <person name="Xiong Y."/>
            <person name="Zeng A.P."/>
            <person name="Brandt B.W."/>
            <person name="Cornell M.J."/>
            <person name="van den Hondel C.A."/>
            <person name="Visser J."/>
            <person name="Oliver S.G."/>
            <person name="Turner G."/>
        </authorList>
    </citation>
    <scope>GENOME REANNOTATION</scope>
    <source>
        <strain evidence="2">FGSC A4 / ATCC 38163 / CBS 112.46 / NRRL 194 / M139</strain>
    </source>
</reference>
<dbReference type="SUPFAM" id="SSF55298">
    <property type="entry name" value="YjgF-like"/>
    <property type="match status" value="1"/>
</dbReference>
<reference evidence="2" key="1">
    <citation type="journal article" date="2005" name="Nature">
        <title>Sequencing of Aspergillus nidulans and comparative analysis with A. fumigatus and A. oryzae.</title>
        <authorList>
            <person name="Galagan J.E."/>
            <person name="Calvo S.E."/>
            <person name="Cuomo C."/>
            <person name="Ma L.J."/>
            <person name="Wortman J.R."/>
            <person name="Batzoglou S."/>
            <person name="Lee S.I."/>
            <person name="Basturkmen M."/>
            <person name="Spevak C.C."/>
            <person name="Clutterbuck J."/>
            <person name="Kapitonov V."/>
            <person name="Jurka J."/>
            <person name="Scazzocchio C."/>
            <person name="Farman M."/>
            <person name="Butler J."/>
            <person name="Purcell S."/>
            <person name="Harris S."/>
            <person name="Braus G.H."/>
            <person name="Draht O."/>
            <person name="Busch S."/>
            <person name="D'Enfert C."/>
            <person name="Bouchier C."/>
            <person name="Goldman G.H."/>
            <person name="Bell-Pedersen D."/>
            <person name="Griffiths-Jones S."/>
            <person name="Doonan J.H."/>
            <person name="Yu J."/>
            <person name="Vienken K."/>
            <person name="Pain A."/>
            <person name="Freitag M."/>
            <person name="Selker E.U."/>
            <person name="Archer D.B."/>
            <person name="Penalva M.A."/>
            <person name="Oakley B.R."/>
            <person name="Momany M."/>
            <person name="Tanaka T."/>
            <person name="Kumagai T."/>
            <person name="Asai K."/>
            <person name="Machida M."/>
            <person name="Nierman W.C."/>
            <person name="Denning D.W."/>
            <person name="Caddick M."/>
            <person name="Hynes M."/>
            <person name="Paoletti M."/>
            <person name="Fischer R."/>
            <person name="Miller B."/>
            <person name="Dyer P."/>
            <person name="Sachs M.S."/>
            <person name="Osmani S.A."/>
            <person name="Birren B.W."/>
        </authorList>
    </citation>
    <scope>NUCLEOTIDE SEQUENCE [LARGE SCALE GENOMIC DNA]</scope>
    <source>
        <strain evidence="2">FGSC A4 / ATCC 38163 / CBS 112.46 / NRRL 194 / M139</strain>
    </source>
</reference>
<evidence type="ECO:0000313" key="2">
    <source>
        <dbReference type="Proteomes" id="UP000000560"/>
    </source>
</evidence>
<dbReference type="GO" id="GO:0017148">
    <property type="term" value="P:negative regulation of translation"/>
    <property type="evidence" value="ECO:0000318"/>
    <property type="project" value="GO_Central"/>
</dbReference>
<dbReference type="OrthoDB" id="309640at2759"/>
<dbReference type="Pfam" id="PF01042">
    <property type="entry name" value="Ribonuc_L-PSP"/>
    <property type="match status" value="1"/>
</dbReference>
<dbReference type="GO" id="GO:0005829">
    <property type="term" value="C:cytosol"/>
    <property type="evidence" value="ECO:0000318"/>
    <property type="project" value="GO_Central"/>
</dbReference>
<dbReference type="PANTHER" id="PTHR11803:SF39">
    <property type="entry name" value="2-IMINOBUTANOATE_2-IMINOPROPANOATE DEAMINASE"/>
    <property type="match status" value="1"/>
</dbReference>
<evidence type="ECO:0000313" key="1">
    <source>
        <dbReference type="EMBL" id="CBF87431.1"/>
    </source>
</evidence>
<dbReference type="EMBL" id="BN001308">
    <property type="protein sequence ID" value="CBF87431.1"/>
    <property type="molecule type" value="Genomic_DNA"/>
</dbReference>
<dbReference type="AlphaFoldDB" id="Q5AQU2"/>
<dbReference type="InParanoid" id="Q5AQU2"/>
<dbReference type="Proteomes" id="UP000000560">
    <property type="component" value="Chromosome VIII"/>
</dbReference>
<dbReference type="KEGG" id="ani:ANIA_09338"/>
<dbReference type="CDD" id="cd06152">
    <property type="entry name" value="YjgF_YER057c_UK114_like_4"/>
    <property type="match status" value="1"/>
</dbReference>
<gene>
    <name evidence="1" type="ORF">ANIA_09338</name>
</gene>
<name>Q5AQU2_EMENI</name>
<dbReference type="InterPro" id="IPR035959">
    <property type="entry name" value="RutC-like_sf"/>
</dbReference>
<organism evidence="1 2">
    <name type="scientific">Emericella nidulans (strain FGSC A4 / ATCC 38163 / CBS 112.46 / NRRL 194 / M139)</name>
    <name type="common">Aspergillus nidulans</name>
    <dbReference type="NCBI Taxonomy" id="227321"/>
    <lineage>
        <taxon>Eukaryota</taxon>
        <taxon>Fungi</taxon>
        <taxon>Dikarya</taxon>
        <taxon>Ascomycota</taxon>
        <taxon>Pezizomycotina</taxon>
        <taxon>Eurotiomycetes</taxon>
        <taxon>Eurotiomycetidae</taxon>
        <taxon>Eurotiales</taxon>
        <taxon>Aspergillaceae</taxon>
        <taxon>Aspergillus</taxon>
        <taxon>Aspergillus subgen. Nidulantes</taxon>
    </lineage>
</organism>
<dbReference type="GO" id="GO:0019239">
    <property type="term" value="F:deaminase activity"/>
    <property type="evidence" value="ECO:0000318"/>
    <property type="project" value="GO_Central"/>
</dbReference>
<accession>C8VR40</accession>
<dbReference type="GO" id="GO:0006402">
    <property type="term" value="P:mRNA catabolic process"/>
    <property type="evidence" value="ECO:0000318"/>
    <property type="project" value="GO_Central"/>
</dbReference>
<protein>
    <submittedName>
        <fullName evidence="1">L-PSP endoribonuclease family protein, putative (AFU_orthologue AFUA_4G03420)</fullName>
    </submittedName>
</protein>
<dbReference type="GeneID" id="2867830"/>
<keyword evidence="2" id="KW-1185">Reference proteome</keyword>
<dbReference type="GO" id="GO:0005739">
    <property type="term" value="C:mitochondrion"/>
    <property type="evidence" value="ECO:0000318"/>
    <property type="project" value="GO_Central"/>
</dbReference>
<dbReference type="Gene3D" id="3.30.1330.40">
    <property type="entry name" value="RutC-like"/>
    <property type="match status" value="1"/>
</dbReference>
<dbReference type="eggNOG" id="ENOG502S1PE">
    <property type="taxonomic scope" value="Eukaryota"/>
</dbReference>